<organism evidence="1">
    <name type="scientific">uncultured prokaryote</name>
    <dbReference type="NCBI Taxonomy" id="198431"/>
    <lineage>
        <taxon>unclassified sequences</taxon>
        <taxon>environmental samples</taxon>
    </lineage>
</organism>
<evidence type="ECO:0000313" key="1">
    <source>
        <dbReference type="EMBL" id="CRY97304.1"/>
    </source>
</evidence>
<reference evidence="1" key="2">
    <citation type="submission" date="2015-07" db="EMBL/GenBank/DDBJ databases">
        <title>Plasmids, circular viruses and viroids from rat gut.</title>
        <authorList>
            <person name="Jorgensen T.J."/>
            <person name="Hansen M.A."/>
            <person name="Xu Z."/>
            <person name="Tabak M.A."/>
            <person name="Sorensen S.J."/>
            <person name="Hansen L.H."/>
        </authorList>
    </citation>
    <scope>NUCLEOTIDE SEQUENCE</scope>
    <source>
        <strain evidence="1">RGFK1475</strain>
    </source>
</reference>
<accession>A0A0H5Q7E4</accession>
<proteinExistence type="predicted"/>
<name>A0A0H5Q7E4_9ZZZZ</name>
<dbReference type="EMBL" id="LN854015">
    <property type="protein sequence ID" value="CRY97304.1"/>
    <property type="molecule type" value="Genomic_DNA"/>
</dbReference>
<dbReference type="AlphaFoldDB" id="A0A0H5Q7E4"/>
<sequence length="226" mass="23973">MYLQHWLFVFGGTYSGASETGEIWQCGVRCTPAAGSAHTYGDEDAVLTALATPFNAWYILAAHSMRPDAKLAFLKLNEISPDGTYADTTTTHQHDYATPAAGQGAASLPSILTLCWSWQTARSRGIASRGRIYPPTAIAVTSGAARVTSTVQTTNLTAAKAMLDVMSKPNGTDFELAPCVVSKGTNGGTGAGAIELITDVRIGDVVDVQRRRKNALVETYVSGTWP</sequence>
<protein>
    <submittedName>
        <fullName evidence="1">Uncharacterized protein</fullName>
    </submittedName>
</protein>
<reference evidence="1" key="1">
    <citation type="submission" date="2015-06" db="EMBL/GenBank/DDBJ databases">
        <authorList>
            <person name="Joergensen T."/>
        </authorList>
    </citation>
    <scope>NUCLEOTIDE SEQUENCE</scope>
    <source>
        <strain evidence="1">RGFK1475</strain>
    </source>
</reference>